<reference evidence="2" key="1">
    <citation type="submission" date="2021-03" db="EMBL/GenBank/DDBJ databases">
        <title>Draft genome sequence of rust myrtle Austropuccinia psidii MF-1, a brazilian biotype.</title>
        <authorList>
            <person name="Quecine M.C."/>
            <person name="Pachon D.M.R."/>
            <person name="Bonatelli M.L."/>
            <person name="Correr F.H."/>
            <person name="Franceschini L.M."/>
            <person name="Leite T.F."/>
            <person name="Margarido G.R.A."/>
            <person name="Almeida C.A."/>
            <person name="Ferrarezi J.A."/>
            <person name="Labate C.A."/>
        </authorList>
    </citation>
    <scope>NUCLEOTIDE SEQUENCE</scope>
    <source>
        <strain evidence="2">MF-1</strain>
    </source>
</reference>
<dbReference type="OrthoDB" id="2506880at2759"/>
<gene>
    <name evidence="2" type="ORF">O181_010123</name>
</gene>
<sequence>MALHLHGELVIRLFYFNTTFNRPLNYFLEYVCRCFVWATVCHCTSIWWSHRTEYSISSCRKNRQASFSPRLRWLSHLFFVLPLILVIAFASWGLHIRYTSRVRLEQVLSTLRAELQKAGEAFDPELYDPRSILEIIAPAKRLKPIPKRKFHIYHITFLCSNLFLLTVYLPLMLVSWRDLSLKSKVLALRLQNTSGTNSSNFTEVREVIKDMRTTLIYRALPMVLDLFASTPGICWVMHQETKRVDIFRSGKAHATVKFIFDIPIMAALNIHLLIVAWHSKNKLKAYRQAKAISRDETAWFSVMSLEILDSGLPSKEKAMMPPLP</sequence>
<name>A0A9Q3GK26_9BASI</name>
<protein>
    <submittedName>
        <fullName evidence="2">Uncharacterized protein</fullName>
    </submittedName>
</protein>
<evidence type="ECO:0000313" key="3">
    <source>
        <dbReference type="Proteomes" id="UP000765509"/>
    </source>
</evidence>
<feature type="transmembrane region" description="Helical" evidence="1">
    <location>
        <begin position="215"/>
        <end position="238"/>
    </location>
</feature>
<dbReference type="EMBL" id="AVOT02002450">
    <property type="protein sequence ID" value="MBW0470408.1"/>
    <property type="molecule type" value="Genomic_DNA"/>
</dbReference>
<keyword evidence="3" id="KW-1185">Reference proteome</keyword>
<comment type="caution">
    <text evidence="2">The sequence shown here is derived from an EMBL/GenBank/DDBJ whole genome shotgun (WGS) entry which is preliminary data.</text>
</comment>
<organism evidence="2 3">
    <name type="scientific">Austropuccinia psidii MF-1</name>
    <dbReference type="NCBI Taxonomy" id="1389203"/>
    <lineage>
        <taxon>Eukaryota</taxon>
        <taxon>Fungi</taxon>
        <taxon>Dikarya</taxon>
        <taxon>Basidiomycota</taxon>
        <taxon>Pucciniomycotina</taxon>
        <taxon>Pucciniomycetes</taxon>
        <taxon>Pucciniales</taxon>
        <taxon>Sphaerophragmiaceae</taxon>
        <taxon>Austropuccinia</taxon>
    </lineage>
</organism>
<keyword evidence="1" id="KW-0472">Membrane</keyword>
<accession>A0A9Q3GK26</accession>
<keyword evidence="1" id="KW-1133">Transmembrane helix</keyword>
<feature type="transmembrane region" description="Helical" evidence="1">
    <location>
        <begin position="258"/>
        <end position="277"/>
    </location>
</feature>
<dbReference type="Proteomes" id="UP000765509">
    <property type="component" value="Unassembled WGS sequence"/>
</dbReference>
<evidence type="ECO:0000256" key="1">
    <source>
        <dbReference type="SAM" id="Phobius"/>
    </source>
</evidence>
<dbReference type="AlphaFoldDB" id="A0A9Q3GK26"/>
<feature type="transmembrane region" description="Helical" evidence="1">
    <location>
        <begin position="71"/>
        <end position="94"/>
    </location>
</feature>
<proteinExistence type="predicted"/>
<keyword evidence="1" id="KW-0812">Transmembrane</keyword>
<evidence type="ECO:0000313" key="2">
    <source>
        <dbReference type="EMBL" id="MBW0470408.1"/>
    </source>
</evidence>
<feature type="transmembrane region" description="Helical" evidence="1">
    <location>
        <begin position="152"/>
        <end position="174"/>
    </location>
</feature>